<feature type="signal peptide" evidence="1">
    <location>
        <begin position="1"/>
        <end position="25"/>
    </location>
</feature>
<organism evidence="2 3">
    <name type="scientific">Saltatorellus ferox</name>
    <dbReference type="NCBI Taxonomy" id="2528018"/>
    <lineage>
        <taxon>Bacteria</taxon>
        <taxon>Pseudomonadati</taxon>
        <taxon>Planctomycetota</taxon>
        <taxon>Planctomycetia</taxon>
        <taxon>Planctomycetia incertae sedis</taxon>
        <taxon>Saltatorellus</taxon>
    </lineage>
</organism>
<keyword evidence="1" id="KW-0732">Signal</keyword>
<accession>A0A518EP98</accession>
<dbReference type="RefSeq" id="WP_419191058.1">
    <property type="nucleotide sequence ID" value="NZ_CP036434.1"/>
</dbReference>
<reference evidence="2 3" key="1">
    <citation type="submission" date="2019-02" db="EMBL/GenBank/DDBJ databases">
        <title>Deep-cultivation of Planctomycetes and their phenomic and genomic characterization uncovers novel biology.</title>
        <authorList>
            <person name="Wiegand S."/>
            <person name="Jogler M."/>
            <person name="Boedeker C."/>
            <person name="Pinto D."/>
            <person name="Vollmers J."/>
            <person name="Rivas-Marin E."/>
            <person name="Kohn T."/>
            <person name="Peeters S.H."/>
            <person name="Heuer A."/>
            <person name="Rast P."/>
            <person name="Oberbeckmann S."/>
            <person name="Bunk B."/>
            <person name="Jeske O."/>
            <person name="Meyerdierks A."/>
            <person name="Storesund J.E."/>
            <person name="Kallscheuer N."/>
            <person name="Luecker S."/>
            <person name="Lage O.M."/>
            <person name="Pohl T."/>
            <person name="Merkel B.J."/>
            <person name="Hornburger P."/>
            <person name="Mueller R.-W."/>
            <person name="Bruemmer F."/>
            <person name="Labrenz M."/>
            <person name="Spormann A.M."/>
            <person name="Op den Camp H."/>
            <person name="Overmann J."/>
            <person name="Amann R."/>
            <person name="Jetten M.S.M."/>
            <person name="Mascher T."/>
            <person name="Medema M.H."/>
            <person name="Devos D.P."/>
            <person name="Kaster A.-K."/>
            <person name="Ovreas L."/>
            <person name="Rohde M."/>
            <person name="Galperin M.Y."/>
            <person name="Jogler C."/>
        </authorList>
    </citation>
    <scope>NUCLEOTIDE SEQUENCE [LARGE SCALE GENOMIC DNA]</scope>
    <source>
        <strain evidence="2 3">Poly30</strain>
    </source>
</reference>
<sequence length="72" mass="7348" precursor="true">MWLKIIAGVSMASVLAFGAALVSKAQSPTKSATGIGPSDAKFAVISEGEKVVLAQHLDPGGAYTVLLFGADW</sequence>
<evidence type="ECO:0000313" key="3">
    <source>
        <dbReference type="Proteomes" id="UP000320390"/>
    </source>
</evidence>
<dbReference type="AlphaFoldDB" id="A0A518EP98"/>
<gene>
    <name evidence="2" type="ORF">Poly30_14110</name>
</gene>
<protein>
    <recommendedName>
        <fullName evidence="4">Alkyl hydroperoxide reductase subunit C/ Thiol specific antioxidant domain-containing protein</fullName>
    </recommendedName>
</protein>
<name>A0A518EP98_9BACT</name>
<keyword evidence="3" id="KW-1185">Reference proteome</keyword>
<evidence type="ECO:0008006" key="4">
    <source>
        <dbReference type="Google" id="ProtNLM"/>
    </source>
</evidence>
<dbReference type="EMBL" id="CP036434">
    <property type="protein sequence ID" value="QDV05908.1"/>
    <property type="molecule type" value="Genomic_DNA"/>
</dbReference>
<evidence type="ECO:0000256" key="1">
    <source>
        <dbReference type="SAM" id="SignalP"/>
    </source>
</evidence>
<proteinExistence type="predicted"/>
<evidence type="ECO:0000313" key="2">
    <source>
        <dbReference type="EMBL" id="QDV05908.1"/>
    </source>
</evidence>
<dbReference type="Proteomes" id="UP000320390">
    <property type="component" value="Chromosome"/>
</dbReference>
<feature type="chain" id="PRO_5021697321" description="Alkyl hydroperoxide reductase subunit C/ Thiol specific antioxidant domain-containing protein" evidence="1">
    <location>
        <begin position="26"/>
        <end position="72"/>
    </location>
</feature>